<feature type="chain" id="PRO_5037596467" evidence="3">
    <location>
        <begin position="19"/>
        <end position="155"/>
    </location>
</feature>
<dbReference type="InterPro" id="IPR051962">
    <property type="entry name" value="Cuticlin"/>
</dbReference>
<organism evidence="5 6">
    <name type="scientific">Romanomermis culicivorax</name>
    <name type="common">Nematode worm</name>
    <dbReference type="NCBI Taxonomy" id="13658"/>
    <lineage>
        <taxon>Eukaryota</taxon>
        <taxon>Metazoa</taxon>
        <taxon>Ecdysozoa</taxon>
        <taxon>Nematoda</taxon>
        <taxon>Enoplea</taxon>
        <taxon>Dorylaimia</taxon>
        <taxon>Mermithida</taxon>
        <taxon>Mermithoidea</taxon>
        <taxon>Mermithidae</taxon>
        <taxon>Romanomermis</taxon>
    </lineage>
</organism>
<dbReference type="OMA" id="INTEHEP"/>
<feature type="domain" description="ZP" evidence="4">
    <location>
        <begin position="31"/>
        <end position="155"/>
    </location>
</feature>
<dbReference type="PANTHER" id="PTHR22907">
    <property type="entry name" value="GH04558P"/>
    <property type="match status" value="1"/>
</dbReference>
<sequence>MLLFVVKIFVAIFSDLSAIPIDNGVISSSVECMEDTIILTFNTKKPFRGRIFVKGMSDRPECSKSFSSAPSDQQGAVANSSKSIISPDITFNFGTCNMHKASPQPGMMQSLVAIISFHKLFITKIDKAYKVQCFYMEAENIVTSNFEVRYRKTML</sequence>
<evidence type="ECO:0000256" key="3">
    <source>
        <dbReference type="SAM" id="SignalP"/>
    </source>
</evidence>
<dbReference type="InterPro" id="IPR056953">
    <property type="entry name" value="CUT_N"/>
</dbReference>
<dbReference type="Pfam" id="PF25057">
    <property type="entry name" value="CUT_N"/>
    <property type="match status" value="1"/>
</dbReference>
<evidence type="ECO:0000256" key="1">
    <source>
        <dbReference type="ARBA" id="ARBA00022460"/>
    </source>
</evidence>
<dbReference type="WBParaSite" id="nRc.2.0.1.t12045-RA">
    <property type="protein sequence ID" value="nRc.2.0.1.t12045-RA"/>
    <property type="gene ID" value="nRc.2.0.1.g12045"/>
</dbReference>
<evidence type="ECO:0000313" key="5">
    <source>
        <dbReference type="Proteomes" id="UP000887565"/>
    </source>
</evidence>
<keyword evidence="5" id="KW-1185">Reference proteome</keyword>
<protein>
    <submittedName>
        <fullName evidence="6">ZP domain-containing protein</fullName>
    </submittedName>
</protein>
<dbReference type="InterPro" id="IPR001507">
    <property type="entry name" value="ZP_dom"/>
</dbReference>
<reference evidence="6" key="1">
    <citation type="submission" date="2022-11" db="UniProtKB">
        <authorList>
            <consortium name="WormBaseParasite"/>
        </authorList>
    </citation>
    <scope>IDENTIFICATION</scope>
</reference>
<dbReference type="AlphaFoldDB" id="A0A915ICY6"/>
<proteinExistence type="predicted"/>
<evidence type="ECO:0000313" key="6">
    <source>
        <dbReference type="WBParaSite" id="nRc.2.0.1.t12045-RA"/>
    </source>
</evidence>
<dbReference type="GO" id="GO:0042302">
    <property type="term" value="F:structural constituent of cuticle"/>
    <property type="evidence" value="ECO:0007669"/>
    <property type="project" value="UniProtKB-KW"/>
</dbReference>
<keyword evidence="1" id="KW-0193">Cuticle</keyword>
<keyword evidence="2 3" id="KW-0732">Signal</keyword>
<name>A0A915ICY6_ROMCU</name>
<feature type="signal peptide" evidence="3">
    <location>
        <begin position="1"/>
        <end position="18"/>
    </location>
</feature>
<dbReference type="PROSITE" id="PS51034">
    <property type="entry name" value="ZP_2"/>
    <property type="match status" value="1"/>
</dbReference>
<evidence type="ECO:0000259" key="4">
    <source>
        <dbReference type="PROSITE" id="PS51034"/>
    </source>
</evidence>
<dbReference type="PANTHER" id="PTHR22907:SF7">
    <property type="entry name" value="ZP DOMAIN-CONTAINING PROTEIN"/>
    <property type="match status" value="1"/>
</dbReference>
<accession>A0A915ICY6</accession>
<evidence type="ECO:0000256" key="2">
    <source>
        <dbReference type="ARBA" id="ARBA00022729"/>
    </source>
</evidence>
<dbReference type="Proteomes" id="UP000887565">
    <property type="component" value="Unplaced"/>
</dbReference>